<dbReference type="InterPro" id="IPR001190">
    <property type="entry name" value="SRCR"/>
</dbReference>
<evidence type="ECO:0000259" key="6">
    <source>
        <dbReference type="PROSITE" id="PS50287"/>
    </source>
</evidence>
<dbReference type="EMBL" id="VZSH01000129">
    <property type="protein sequence ID" value="NWY02861.1"/>
    <property type="molecule type" value="Genomic_DNA"/>
</dbReference>
<comment type="caution">
    <text evidence="7">The sequence shown here is derived from an EMBL/GenBank/DDBJ whole genome shotgun (WGS) entry which is preliminary data.</text>
</comment>
<evidence type="ECO:0000313" key="7">
    <source>
        <dbReference type="EMBL" id="NWY02861.1"/>
    </source>
</evidence>
<keyword evidence="3 5" id="KW-1015">Disulfide bond</keyword>
<dbReference type="Proteomes" id="UP000531938">
    <property type="component" value="Unassembled WGS sequence"/>
</dbReference>
<feature type="disulfide bond" evidence="5">
    <location>
        <begin position="122"/>
        <end position="132"/>
    </location>
</feature>
<feature type="disulfide bond" evidence="5">
    <location>
        <begin position="91"/>
        <end position="152"/>
    </location>
</feature>
<gene>
    <name evidence="7" type="primary">Dmbt1_0</name>
    <name evidence="7" type="ORF">NOTORN_R12098</name>
</gene>
<keyword evidence="1" id="KW-0732">Signal</keyword>
<organism evidence="7 8">
    <name type="scientific">Nothoprocta ornata</name>
    <dbReference type="NCBI Taxonomy" id="83376"/>
    <lineage>
        <taxon>Eukaryota</taxon>
        <taxon>Metazoa</taxon>
        <taxon>Chordata</taxon>
        <taxon>Craniata</taxon>
        <taxon>Vertebrata</taxon>
        <taxon>Euteleostomi</taxon>
        <taxon>Archelosauria</taxon>
        <taxon>Archosauria</taxon>
        <taxon>Dinosauria</taxon>
        <taxon>Saurischia</taxon>
        <taxon>Theropoda</taxon>
        <taxon>Coelurosauria</taxon>
        <taxon>Aves</taxon>
        <taxon>Palaeognathae</taxon>
        <taxon>Tinamiformes</taxon>
        <taxon>Tinamidae</taxon>
        <taxon>Nothoprocta</taxon>
    </lineage>
</organism>
<feature type="disulfide bond" evidence="5">
    <location>
        <begin position="78"/>
        <end position="142"/>
    </location>
</feature>
<dbReference type="Gene3D" id="3.10.250.10">
    <property type="entry name" value="SRCR-like domain"/>
    <property type="match status" value="2"/>
</dbReference>
<feature type="domain" description="SRCR" evidence="6">
    <location>
        <begin position="53"/>
        <end position="153"/>
    </location>
</feature>
<dbReference type="PROSITE" id="PS50287">
    <property type="entry name" value="SRCR_2"/>
    <property type="match status" value="2"/>
</dbReference>
<evidence type="ECO:0000313" key="8">
    <source>
        <dbReference type="Proteomes" id="UP000531938"/>
    </source>
</evidence>
<comment type="caution">
    <text evidence="5">Lacks conserved residue(s) required for the propagation of feature annotation.</text>
</comment>
<dbReference type="Pfam" id="PF00530">
    <property type="entry name" value="SRCR"/>
    <property type="match status" value="2"/>
</dbReference>
<sequence>QGSGKILLDDVQCSGYESSLWHCNHRGWKKHDCGHQEDAGVVCSALCFPGLQLRLADGSNECEGRVEVFDGSGWGTVCDDAWDMSDAHVVCRQLGCGWATAALGNARFGPGSGPILLDDVQCGGYESSLQQCQHNGWGRHNCVHGEDASVICS</sequence>
<evidence type="ECO:0000256" key="4">
    <source>
        <dbReference type="ARBA" id="ARBA00023180"/>
    </source>
</evidence>
<accession>A0A7K7B360</accession>
<dbReference type="PANTHER" id="PTHR48071">
    <property type="entry name" value="SRCR DOMAIN-CONTAINING PROTEIN"/>
    <property type="match status" value="1"/>
</dbReference>
<dbReference type="AlphaFoldDB" id="A0A7K7B360"/>
<proteinExistence type="predicted"/>
<feature type="domain" description="SRCR" evidence="6">
    <location>
        <begin position="1"/>
        <end position="44"/>
    </location>
</feature>
<evidence type="ECO:0000256" key="3">
    <source>
        <dbReference type="ARBA" id="ARBA00023157"/>
    </source>
</evidence>
<dbReference type="InterPro" id="IPR036772">
    <property type="entry name" value="SRCR-like_dom_sf"/>
</dbReference>
<keyword evidence="2" id="KW-0677">Repeat</keyword>
<dbReference type="GO" id="GO:0016020">
    <property type="term" value="C:membrane"/>
    <property type="evidence" value="ECO:0007669"/>
    <property type="project" value="InterPro"/>
</dbReference>
<evidence type="ECO:0000256" key="5">
    <source>
        <dbReference type="PROSITE-ProRule" id="PRU00196"/>
    </source>
</evidence>
<dbReference type="SMART" id="SM00202">
    <property type="entry name" value="SR"/>
    <property type="match status" value="1"/>
</dbReference>
<dbReference type="PROSITE" id="PS00420">
    <property type="entry name" value="SRCR_1"/>
    <property type="match status" value="1"/>
</dbReference>
<feature type="non-terminal residue" evidence="7">
    <location>
        <position position="153"/>
    </location>
</feature>
<keyword evidence="4" id="KW-0325">Glycoprotein</keyword>
<feature type="non-terminal residue" evidence="7">
    <location>
        <position position="1"/>
    </location>
</feature>
<dbReference type="PANTHER" id="PTHR48071:SF18">
    <property type="entry name" value="DELETED IN MALIGNANT BRAIN TUMORS 1 PROTEIN-RELATED"/>
    <property type="match status" value="1"/>
</dbReference>
<dbReference type="PRINTS" id="PR00258">
    <property type="entry name" value="SPERACTRCPTR"/>
</dbReference>
<keyword evidence="8" id="KW-1185">Reference proteome</keyword>
<evidence type="ECO:0000256" key="1">
    <source>
        <dbReference type="ARBA" id="ARBA00022729"/>
    </source>
</evidence>
<name>A0A7K7B360_9AVES</name>
<protein>
    <submittedName>
        <fullName evidence="7">DMBT1 protein</fullName>
    </submittedName>
</protein>
<dbReference type="FunFam" id="3.10.250.10:FF:000003">
    <property type="entry name" value="Deleted in malignant brain tumors 1"/>
    <property type="match status" value="1"/>
</dbReference>
<reference evidence="7 8" key="1">
    <citation type="submission" date="2019-09" db="EMBL/GenBank/DDBJ databases">
        <title>Bird 10,000 Genomes (B10K) Project - Family phase.</title>
        <authorList>
            <person name="Zhang G."/>
        </authorList>
    </citation>
    <scope>NUCLEOTIDE SEQUENCE [LARGE SCALE GENOMIC DNA]</scope>
    <source>
        <strain evidence="7">B10K-MSB-03</strain>
    </source>
</reference>
<dbReference type="SUPFAM" id="SSF56487">
    <property type="entry name" value="SRCR-like"/>
    <property type="match status" value="2"/>
</dbReference>
<evidence type="ECO:0000256" key="2">
    <source>
        <dbReference type="ARBA" id="ARBA00022737"/>
    </source>
</evidence>
<feature type="disulfide bond" evidence="5">
    <location>
        <begin position="13"/>
        <end position="23"/>
    </location>
</feature>